<feature type="transmembrane region" description="Helical" evidence="6">
    <location>
        <begin position="32"/>
        <end position="56"/>
    </location>
</feature>
<evidence type="ECO:0000256" key="2">
    <source>
        <dbReference type="ARBA" id="ARBA00009477"/>
    </source>
</evidence>
<dbReference type="SUPFAM" id="SSF111369">
    <property type="entry name" value="HlyD-like secretion proteins"/>
    <property type="match status" value="1"/>
</dbReference>
<reference evidence="7 8" key="1">
    <citation type="submission" date="2017-04" db="EMBL/GenBank/DDBJ databases">
        <authorList>
            <person name="Afonso C.L."/>
            <person name="Miller P.J."/>
            <person name="Scott M.A."/>
            <person name="Spackman E."/>
            <person name="Goraichik I."/>
            <person name="Dimitrov K.M."/>
            <person name="Suarez D.L."/>
            <person name="Swayne D.E."/>
        </authorList>
    </citation>
    <scope>NUCLEOTIDE SEQUENCE [LARGE SCALE GENOMIC DNA]</scope>
    <source>
        <strain evidence="7 8">DSM 5090</strain>
    </source>
</reference>
<comment type="similarity">
    <text evidence="2">Belongs to the membrane fusion protein (MFP) (TC 8.A.1) family.</text>
</comment>
<proteinExistence type="inferred from homology"/>
<keyword evidence="8" id="KW-1185">Reference proteome</keyword>
<evidence type="ECO:0000256" key="5">
    <source>
        <dbReference type="ARBA" id="ARBA00023136"/>
    </source>
</evidence>
<name>A0A1W2CY40_9FIRM</name>
<dbReference type="Proteomes" id="UP000192738">
    <property type="component" value="Unassembled WGS sequence"/>
</dbReference>
<dbReference type="NCBIfam" id="TIGR03794">
    <property type="entry name" value="NHLM_micro_HlyD"/>
    <property type="match status" value="1"/>
</dbReference>
<evidence type="ECO:0000313" key="8">
    <source>
        <dbReference type="Proteomes" id="UP000192738"/>
    </source>
</evidence>
<evidence type="ECO:0000256" key="6">
    <source>
        <dbReference type="SAM" id="Phobius"/>
    </source>
</evidence>
<protein>
    <submittedName>
        <fullName evidence="7">NHLM bacteriocin system secretion protein</fullName>
    </submittedName>
</protein>
<keyword evidence="3 6" id="KW-0812">Transmembrane</keyword>
<dbReference type="AlphaFoldDB" id="A0A1W2CY40"/>
<sequence>MNEGLFRKAALDKISSPDQLDQLITVTSPRGWIALATLGVLLLAAILWGIFGSIVVKVNSTGMLLTPGGIANIVHTADGQVTEVYVAPGSIVRAGQVIATVSQPSITAEIERLRSETALTQNQPDNAGRMVQQKQLQQQLAQASQVVSAVSGQVVEVKAVKGDFIRAGTSLVSVKTGEEGGKLAAVLYLSAEDGKKISPGLEVHIAPSTVRSEEYGFLVGKITSVSEYPVTSEKMQQALGSKELVQKFSKESNGAPIEVRAELIPDKTPSGYLWTSLTGPGQEILGGTVCSASVVVKRQRPITMVFLQLNQLLRSE</sequence>
<keyword evidence="5 6" id="KW-0472">Membrane</keyword>
<comment type="subcellular location">
    <subcellularLocation>
        <location evidence="1">Membrane</location>
        <topology evidence="1">Single-pass membrane protein</topology>
    </subcellularLocation>
</comment>
<dbReference type="InterPro" id="IPR022275">
    <property type="entry name" value="NHPM_bacteriocin_SS_HylD"/>
</dbReference>
<dbReference type="InterPro" id="IPR050739">
    <property type="entry name" value="MFP"/>
</dbReference>
<dbReference type="RefSeq" id="WP_084576588.1">
    <property type="nucleotide sequence ID" value="NZ_CP155572.1"/>
</dbReference>
<dbReference type="PANTHER" id="PTHR30386">
    <property type="entry name" value="MEMBRANE FUSION SUBUNIT OF EMRAB-TOLC MULTIDRUG EFFLUX PUMP"/>
    <property type="match status" value="1"/>
</dbReference>
<accession>A0A1W2CY40</accession>
<evidence type="ECO:0000256" key="1">
    <source>
        <dbReference type="ARBA" id="ARBA00004167"/>
    </source>
</evidence>
<evidence type="ECO:0000313" key="7">
    <source>
        <dbReference type="EMBL" id="SMC90141.1"/>
    </source>
</evidence>
<dbReference type="EMBL" id="FWXI01000012">
    <property type="protein sequence ID" value="SMC90141.1"/>
    <property type="molecule type" value="Genomic_DNA"/>
</dbReference>
<evidence type="ECO:0000256" key="3">
    <source>
        <dbReference type="ARBA" id="ARBA00022692"/>
    </source>
</evidence>
<keyword evidence="4 6" id="KW-1133">Transmembrane helix</keyword>
<dbReference type="PANTHER" id="PTHR30386:SF26">
    <property type="entry name" value="TRANSPORT PROTEIN COMB"/>
    <property type="match status" value="1"/>
</dbReference>
<dbReference type="STRING" id="112901.SAMN04488500_112106"/>
<dbReference type="GO" id="GO:0016020">
    <property type="term" value="C:membrane"/>
    <property type="evidence" value="ECO:0007669"/>
    <property type="project" value="UniProtKB-SubCell"/>
</dbReference>
<dbReference type="Gene3D" id="2.40.50.100">
    <property type="match status" value="1"/>
</dbReference>
<evidence type="ECO:0000256" key="4">
    <source>
        <dbReference type="ARBA" id="ARBA00022989"/>
    </source>
</evidence>
<gene>
    <name evidence="7" type="ORF">SAMN04488500_112106</name>
</gene>
<organism evidence="7 8">
    <name type="scientific">Sporomusa malonica</name>
    <dbReference type="NCBI Taxonomy" id="112901"/>
    <lineage>
        <taxon>Bacteria</taxon>
        <taxon>Bacillati</taxon>
        <taxon>Bacillota</taxon>
        <taxon>Negativicutes</taxon>
        <taxon>Selenomonadales</taxon>
        <taxon>Sporomusaceae</taxon>
        <taxon>Sporomusa</taxon>
    </lineage>
</organism>
<dbReference type="OrthoDB" id="8439633at2"/>